<evidence type="ECO:0008006" key="4">
    <source>
        <dbReference type="Google" id="ProtNLM"/>
    </source>
</evidence>
<dbReference type="EMBL" id="JAAJBT010000001">
    <property type="protein sequence ID" value="NHM00922.1"/>
    <property type="molecule type" value="Genomic_DNA"/>
</dbReference>
<sequence length="301" mass="35522">MKQFFFHLLKIIVPIVLFFLVLEIAIRKIPNDYQLKKEYLNQNKNKINTLILGSSHTFYGLNPTYFSKNTFNAAYVSQTLDLDLEILKTQQPKLKNLKTIIVPISYFSLFETLETDVEKWRVKNYVLYYGFENKYRFTDNFETLNNDVSLHFKKAIKHYVLKKSYLTSSNLGFGIRFKTENKKEFKGKFTAKKHTVKNFSLYKKNLNALCEMIAICRKNNIKILFITTPTHRSYYNNLSTIQLEKTMRTISYLVKKNSNCSYFNFLQSNLFTNEDFYDADHLNEAGAAKLSEYLNQKINSQ</sequence>
<reference evidence="2 3" key="1">
    <citation type="submission" date="2020-02" db="EMBL/GenBank/DDBJ databases">
        <authorList>
            <person name="Chen W.-M."/>
        </authorList>
    </citation>
    <scope>NUCLEOTIDE SEQUENCE [LARGE SCALE GENOMIC DNA]</scope>
    <source>
        <strain evidence="2 3">KDG-16</strain>
    </source>
</reference>
<keyword evidence="1" id="KW-0472">Membrane</keyword>
<evidence type="ECO:0000313" key="2">
    <source>
        <dbReference type="EMBL" id="NHM00922.1"/>
    </source>
</evidence>
<evidence type="ECO:0000313" key="3">
    <source>
        <dbReference type="Proteomes" id="UP000800984"/>
    </source>
</evidence>
<gene>
    <name evidence="2" type="ORF">G4D72_02230</name>
</gene>
<dbReference type="Gene3D" id="3.40.50.1110">
    <property type="entry name" value="SGNH hydrolase"/>
    <property type="match status" value="1"/>
</dbReference>
<name>A0ABX0I160_9FLAO</name>
<feature type="transmembrane region" description="Helical" evidence="1">
    <location>
        <begin position="6"/>
        <end position="26"/>
    </location>
</feature>
<organism evidence="2 3">
    <name type="scientific">Flavobacterium difficile</name>
    <dbReference type="NCBI Taxonomy" id="2709659"/>
    <lineage>
        <taxon>Bacteria</taxon>
        <taxon>Pseudomonadati</taxon>
        <taxon>Bacteroidota</taxon>
        <taxon>Flavobacteriia</taxon>
        <taxon>Flavobacteriales</taxon>
        <taxon>Flavobacteriaceae</taxon>
        <taxon>Flavobacterium</taxon>
    </lineage>
</organism>
<protein>
    <recommendedName>
        <fullName evidence="4">DUF1574 domain-containing protein</fullName>
    </recommendedName>
</protein>
<evidence type="ECO:0000256" key="1">
    <source>
        <dbReference type="SAM" id="Phobius"/>
    </source>
</evidence>
<keyword evidence="1" id="KW-0812">Transmembrane</keyword>
<proteinExistence type="predicted"/>
<keyword evidence="1" id="KW-1133">Transmembrane helix</keyword>
<dbReference type="RefSeq" id="WP_166075956.1">
    <property type="nucleotide sequence ID" value="NZ_JAAJBT010000001.1"/>
</dbReference>
<dbReference type="Proteomes" id="UP000800984">
    <property type="component" value="Unassembled WGS sequence"/>
</dbReference>
<comment type="caution">
    <text evidence="2">The sequence shown here is derived from an EMBL/GenBank/DDBJ whole genome shotgun (WGS) entry which is preliminary data.</text>
</comment>
<keyword evidence="3" id="KW-1185">Reference proteome</keyword>
<dbReference type="InterPro" id="IPR036514">
    <property type="entry name" value="SGNH_hydro_sf"/>
</dbReference>
<dbReference type="SUPFAM" id="SSF52266">
    <property type="entry name" value="SGNH hydrolase"/>
    <property type="match status" value="1"/>
</dbReference>
<accession>A0ABX0I160</accession>